<evidence type="ECO:0000256" key="3">
    <source>
        <dbReference type="ARBA" id="ARBA00022679"/>
    </source>
</evidence>
<evidence type="ECO:0000259" key="5">
    <source>
        <dbReference type="PROSITE" id="PS52004"/>
    </source>
</evidence>
<dbReference type="InterPro" id="IPR049490">
    <property type="entry name" value="C883_1060-like_KR_N"/>
</dbReference>
<dbReference type="InterPro" id="IPR050091">
    <property type="entry name" value="PKS_NRPS_Biosynth_Enz"/>
</dbReference>
<dbReference type="PROSITE" id="PS50075">
    <property type="entry name" value="CARRIER"/>
    <property type="match status" value="1"/>
</dbReference>
<dbReference type="Pfam" id="PF00109">
    <property type="entry name" value="ketoacyl-synt"/>
    <property type="match status" value="1"/>
</dbReference>
<dbReference type="CDD" id="cd00833">
    <property type="entry name" value="PKS"/>
    <property type="match status" value="1"/>
</dbReference>
<sequence>MMKLVKNYILSQVAARTLSKSEALPLLQELSNQEGNSARMEDIAVIGMACRLPQAGGPEEFWSNLIHGVDSIGDFPDSRKRDVDAPIRDYFKNKRNAPEIKYRRGAYLNRIDLFDAEFFNITPAEARCMDPLQRIFLEVSWEALEDAGYAEKELNGSRTGVYVGDTDADYLKLIQEMEPYALPGNTISIVASRLAYILNLASGSHLIDTACSASLAAVHHAIKGLITGDCEMALAGGLNLTLFPIDEGLADIGIASTDYKARTFDADANGTVWGEGFCTVVLKKLKNAKRDRDHIYAVIKGSAMNSDGKSNGITAPSARAQSELIQAAWRNAGIPLETMTYLEAHGTGTRLGDPIEMQGITGAIRSSTDHQQFCALGAVKTNIGHLDTAAGLAGFMKTVLALKHQAIPATLHFHDPNPHIDFMNSPVFVNTELMPWTTSNGVPRRAGVSAFGLAGTNCHVVLEEYQGDAPSAAGIPEGPEISILTLSAKSRGSFDALLERFILYLPDTPYTLRDICITSNTGRGHYAYRLAVAAASLDELLGKLLLLRDTADSDRASLKKAGIHYAYLEQRKNRSYNAKPNTDLNRLLDEYATGSEIQWEDWYGKHQGRRVPIPVYPFSGKRHWINYIPEQETVSVPQQPAVRNMDDCFYSLQWVPKELDAAKAAALPAGQAWLLFTDDTGVGVFLFDQMKQAGLRPVLVEAGDSFTKMQEDSYKLCPETPGHFEQLIVAVTDGGHQPIGGVVHLWTCTEIRSGMRNPLMLRESQIRGAESLLYLLKGFKAQNIAFPHEIRAVSNYAHLVTPEDGYLFPEKAPLWGLMKVVSQEYMECRCSCMDVETIGRKSSDVALEIMQELRHVESAEDYGSAWRNGKRYTQQLGRMKVQSLPERDIRLRENGVYLIAGGAGAVGLETCRYLAGKTRARLVIVNRTPLPKRQEWERLAGYSADTPVSSRIAELLRLEELGAEVHYYAADITDLAAMKAVMADVEARLGPVHGIIHSAMQLEHERLEQLDIFGFRRAADTKVIGAWVLQELAEEQNADFVLLYSSAASILGGVGLGGYAAGNAFMDQFAHYHSRRGAEMLSINWSFLEMGATAGELAADRSLSLPVSAGDFALILDRLFQYRTSQALIARIRGDELKTAMKLLKVHFAPELISVLTQPTELTGSASPEAYQQTIHAYQELKRWLQQNDAIQDIIQRDVELGSRFVSFEEHLYSALQSDTPAQLAQKLTGRTFAVKLKDGEDDNYLEMERRLGQIWGEVLGLEEIGVHTDFFENGDSLMLMSVISRIKDDLSIDIPIQIFYQEPTVSGLSQWLLHSEELEADDSDDIPVLPRFYGDLKDPG</sequence>
<dbReference type="InterPro" id="IPR013968">
    <property type="entry name" value="PKS_KR"/>
</dbReference>
<dbReference type="Gene3D" id="1.10.1240.100">
    <property type="match status" value="1"/>
</dbReference>
<name>A0ABW5F898_9BACL</name>
<dbReference type="Pfam" id="PF08659">
    <property type="entry name" value="KR"/>
    <property type="match status" value="1"/>
</dbReference>
<dbReference type="SUPFAM" id="SSF51735">
    <property type="entry name" value="NAD(P)-binding Rossmann-fold domains"/>
    <property type="match status" value="2"/>
</dbReference>
<dbReference type="SUPFAM" id="SSF47336">
    <property type="entry name" value="ACP-like"/>
    <property type="match status" value="1"/>
</dbReference>
<evidence type="ECO:0000313" key="6">
    <source>
        <dbReference type="EMBL" id="MFD2411323.1"/>
    </source>
</evidence>
<evidence type="ECO:0000313" key="7">
    <source>
        <dbReference type="Proteomes" id="UP001597448"/>
    </source>
</evidence>
<comment type="caution">
    <text evidence="6">The sequence shown here is derived from an EMBL/GenBank/DDBJ whole genome shotgun (WGS) entry which is preliminary data.</text>
</comment>
<evidence type="ECO:0000256" key="2">
    <source>
        <dbReference type="ARBA" id="ARBA00022553"/>
    </source>
</evidence>
<dbReference type="CDD" id="cd08953">
    <property type="entry name" value="KR_2_SDR_x"/>
    <property type="match status" value="1"/>
</dbReference>
<gene>
    <name evidence="6" type="ORF">ACFSX3_15635</name>
</gene>
<keyword evidence="2" id="KW-0597">Phosphoprotein</keyword>
<dbReference type="PANTHER" id="PTHR43775">
    <property type="entry name" value="FATTY ACID SYNTHASE"/>
    <property type="match status" value="1"/>
</dbReference>
<dbReference type="Pfam" id="PF21394">
    <property type="entry name" value="Beta-ketacyl_N"/>
    <property type="match status" value="1"/>
</dbReference>
<dbReference type="InterPro" id="IPR036736">
    <property type="entry name" value="ACP-like_sf"/>
</dbReference>
<evidence type="ECO:0000259" key="4">
    <source>
        <dbReference type="PROSITE" id="PS50075"/>
    </source>
</evidence>
<keyword evidence="3" id="KW-0808">Transferase</keyword>
<dbReference type="SMART" id="SM00822">
    <property type="entry name" value="PKS_KR"/>
    <property type="match status" value="1"/>
</dbReference>
<dbReference type="PROSITE" id="PS52004">
    <property type="entry name" value="KS3_2"/>
    <property type="match status" value="1"/>
</dbReference>
<dbReference type="InterPro" id="IPR020841">
    <property type="entry name" value="PKS_Beta-ketoAc_synthase_dom"/>
</dbReference>
<feature type="domain" description="Ketosynthase family 3 (KS3)" evidence="5">
    <location>
        <begin position="40"/>
        <end position="464"/>
    </location>
</feature>
<protein>
    <submittedName>
        <fullName evidence="6">SDR family NAD(P)-dependent oxidoreductase</fullName>
    </submittedName>
</protein>
<dbReference type="InterPro" id="IPR014030">
    <property type="entry name" value="Ketoacyl_synth_N"/>
</dbReference>
<dbReference type="Proteomes" id="UP001597448">
    <property type="component" value="Unassembled WGS sequence"/>
</dbReference>
<dbReference type="SUPFAM" id="SSF53901">
    <property type="entry name" value="Thiolase-like"/>
    <property type="match status" value="1"/>
</dbReference>
<dbReference type="InterPro" id="IPR014031">
    <property type="entry name" value="Ketoacyl_synth_C"/>
</dbReference>
<accession>A0ABW5F898</accession>
<dbReference type="Gene3D" id="1.10.1200.10">
    <property type="entry name" value="ACP-like"/>
    <property type="match status" value="1"/>
</dbReference>
<dbReference type="PANTHER" id="PTHR43775:SF37">
    <property type="entry name" value="SI:DKEY-61P9.11"/>
    <property type="match status" value="1"/>
</dbReference>
<dbReference type="EMBL" id="JBHUKY010000025">
    <property type="protein sequence ID" value="MFD2411323.1"/>
    <property type="molecule type" value="Genomic_DNA"/>
</dbReference>
<keyword evidence="7" id="KW-1185">Reference proteome</keyword>
<dbReference type="RefSeq" id="WP_379313014.1">
    <property type="nucleotide sequence ID" value="NZ_JBHUKY010000025.1"/>
</dbReference>
<dbReference type="SMART" id="SM00825">
    <property type="entry name" value="PKS_KS"/>
    <property type="match status" value="1"/>
</dbReference>
<dbReference type="Pfam" id="PF02801">
    <property type="entry name" value="Ketoacyl-synt_C"/>
    <property type="match status" value="1"/>
</dbReference>
<organism evidence="6 7">
    <name type="scientific">Paenibacillus rhizoplanae</name>
    <dbReference type="NCBI Taxonomy" id="1917181"/>
    <lineage>
        <taxon>Bacteria</taxon>
        <taxon>Bacillati</taxon>
        <taxon>Bacillota</taxon>
        <taxon>Bacilli</taxon>
        <taxon>Bacillales</taxon>
        <taxon>Paenibacillaceae</taxon>
        <taxon>Paenibacillus</taxon>
    </lineage>
</organism>
<dbReference type="Gene3D" id="3.40.50.720">
    <property type="entry name" value="NAD(P)-binding Rossmann-like Domain"/>
    <property type="match status" value="1"/>
</dbReference>
<evidence type="ECO:0000256" key="1">
    <source>
        <dbReference type="ARBA" id="ARBA00022450"/>
    </source>
</evidence>
<dbReference type="Pfam" id="PF22621">
    <property type="entry name" value="CurL-like_PKS_C"/>
    <property type="match status" value="1"/>
</dbReference>
<dbReference type="InterPro" id="IPR057326">
    <property type="entry name" value="KR_dom"/>
</dbReference>
<dbReference type="InterPro" id="IPR009081">
    <property type="entry name" value="PP-bd_ACP"/>
</dbReference>
<dbReference type="Pfam" id="PF00550">
    <property type="entry name" value="PP-binding"/>
    <property type="match status" value="1"/>
</dbReference>
<keyword evidence="1" id="KW-0596">Phosphopantetheine</keyword>
<feature type="domain" description="Carrier" evidence="4">
    <location>
        <begin position="1243"/>
        <end position="1317"/>
    </location>
</feature>
<dbReference type="InterPro" id="IPR036291">
    <property type="entry name" value="NAD(P)-bd_dom_sf"/>
</dbReference>
<dbReference type="InterPro" id="IPR016039">
    <property type="entry name" value="Thiolase-like"/>
</dbReference>
<dbReference type="Gene3D" id="3.40.47.10">
    <property type="match status" value="1"/>
</dbReference>
<proteinExistence type="predicted"/>
<reference evidence="7" key="1">
    <citation type="journal article" date="2019" name="Int. J. Syst. Evol. Microbiol.">
        <title>The Global Catalogue of Microorganisms (GCM) 10K type strain sequencing project: providing services to taxonomists for standard genome sequencing and annotation.</title>
        <authorList>
            <consortium name="The Broad Institute Genomics Platform"/>
            <consortium name="The Broad Institute Genome Sequencing Center for Infectious Disease"/>
            <person name="Wu L."/>
            <person name="Ma J."/>
        </authorList>
    </citation>
    <scope>NUCLEOTIDE SEQUENCE [LARGE SCALE GENOMIC DNA]</scope>
    <source>
        <strain evidence="7">CCM 8725</strain>
    </source>
</reference>